<evidence type="ECO:0000313" key="1">
    <source>
        <dbReference type="EMBL" id="PAV15494.1"/>
    </source>
</evidence>
<dbReference type="Proteomes" id="UP000217199">
    <property type="component" value="Unassembled WGS sequence"/>
</dbReference>
<accession>A0A286U7K6</accession>
<sequence length="80" mass="9404">MVYVHANQAYRPSRAIGKIDTNTVLRVRGDIPIYRGIERMTPMDIPIRWFYKKVFDGILNVHKKRICDRDEIESQGQEPS</sequence>
<name>A0A286U7K6_9AGAM</name>
<dbReference type="EMBL" id="NBII01000010">
    <property type="protein sequence ID" value="PAV15494.1"/>
    <property type="molecule type" value="Genomic_DNA"/>
</dbReference>
<evidence type="ECO:0000313" key="2">
    <source>
        <dbReference type="Proteomes" id="UP000217199"/>
    </source>
</evidence>
<dbReference type="AlphaFoldDB" id="A0A286U7K6"/>
<comment type="caution">
    <text evidence="1">The sequence shown here is derived from an EMBL/GenBank/DDBJ whole genome shotgun (WGS) entry which is preliminary data.</text>
</comment>
<organism evidence="1 2">
    <name type="scientific">Pyrrhoderma noxium</name>
    <dbReference type="NCBI Taxonomy" id="2282107"/>
    <lineage>
        <taxon>Eukaryota</taxon>
        <taxon>Fungi</taxon>
        <taxon>Dikarya</taxon>
        <taxon>Basidiomycota</taxon>
        <taxon>Agaricomycotina</taxon>
        <taxon>Agaricomycetes</taxon>
        <taxon>Hymenochaetales</taxon>
        <taxon>Hymenochaetaceae</taxon>
        <taxon>Pyrrhoderma</taxon>
    </lineage>
</organism>
<protein>
    <submittedName>
        <fullName evidence="1">Uncharacterized protein</fullName>
    </submittedName>
</protein>
<gene>
    <name evidence="1" type="ORF">PNOK_0925800</name>
</gene>
<dbReference type="InParanoid" id="A0A286U7K6"/>
<keyword evidence="2" id="KW-1185">Reference proteome</keyword>
<reference evidence="1 2" key="1">
    <citation type="journal article" date="2017" name="Mol. Ecol.">
        <title>Comparative and population genomic landscape of Phellinus noxius: A hypervariable fungus causing root rot in trees.</title>
        <authorList>
            <person name="Chung C.L."/>
            <person name="Lee T.J."/>
            <person name="Akiba M."/>
            <person name="Lee H.H."/>
            <person name="Kuo T.H."/>
            <person name="Liu D."/>
            <person name="Ke H.M."/>
            <person name="Yokoi T."/>
            <person name="Roa M.B."/>
            <person name="Lu M.J."/>
            <person name="Chang Y.Y."/>
            <person name="Ann P.J."/>
            <person name="Tsai J.N."/>
            <person name="Chen C.Y."/>
            <person name="Tzean S.S."/>
            <person name="Ota Y."/>
            <person name="Hattori T."/>
            <person name="Sahashi N."/>
            <person name="Liou R.F."/>
            <person name="Kikuchi T."/>
            <person name="Tsai I.J."/>
        </authorList>
    </citation>
    <scope>NUCLEOTIDE SEQUENCE [LARGE SCALE GENOMIC DNA]</scope>
    <source>
        <strain evidence="1 2">FFPRI411160</strain>
    </source>
</reference>
<proteinExistence type="predicted"/>